<organism evidence="3">
    <name type="scientific">Triticum urartu</name>
    <name type="common">Red wild einkorn</name>
    <name type="synonym">Crithodium urartu</name>
    <dbReference type="NCBI Taxonomy" id="4572"/>
    <lineage>
        <taxon>Eukaryota</taxon>
        <taxon>Viridiplantae</taxon>
        <taxon>Streptophyta</taxon>
        <taxon>Embryophyta</taxon>
        <taxon>Tracheophyta</taxon>
        <taxon>Spermatophyta</taxon>
        <taxon>Magnoliopsida</taxon>
        <taxon>Liliopsida</taxon>
        <taxon>Poales</taxon>
        <taxon>Poaceae</taxon>
        <taxon>BOP clade</taxon>
        <taxon>Pooideae</taxon>
        <taxon>Triticodae</taxon>
        <taxon>Triticeae</taxon>
        <taxon>Triticinae</taxon>
        <taxon>Triticum</taxon>
    </lineage>
</organism>
<sequence length="271" mass="31248">MASDGSSWSETGTRLLLGVYFDTLVVVYPGSGCQPQPVGCGLPPRKHKLGRLYPLDFQGSIEFARKQDQERAQLFQARGYWPLDYQANTRYADKQAEKQTQSVEARGQHTYASKKEEAAANAKRWLSEEAMVAFRRYIESKDELKGLDYEFDELVHQCFHVEHYLKTFYHFNFTVKTKKPGSADWTSAMYFAQVKLICMIKRYVCYPLEQDQYGECYACENHGMGELRHPLEGIYDMGREDIQFPFYYQDSDSDEFDATTGGSESSDEDMS</sequence>
<name>M7YHY6_TRIUA</name>
<protein>
    <recommendedName>
        <fullName evidence="2">DUF3615 domain-containing protein</fullName>
    </recommendedName>
</protein>
<dbReference type="Pfam" id="PF12274">
    <property type="entry name" value="DUF3615"/>
    <property type="match status" value="1"/>
</dbReference>
<dbReference type="PANTHER" id="PTHR33326:SF54">
    <property type="match status" value="1"/>
</dbReference>
<dbReference type="EMBL" id="KD269054">
    <property type="protein sequence ID" value="EMS46822.1"/>
    <property type="molecule type" value="Genomic_DNA"/>
</dbReference>
<gene>
    <name evidence="3" type="ORF">TRIUR3_05327</name>
</gene>
<evidence type="ECO:0000256" key="1">
    <source>
        <dbReference type="SAM" id="MobiDB-lite"/>
    </source>
</evidence>
<feature type="region of interest" description="Disordered" evidence="1">
    <location>
        <begin position="251"/>
        <end position="271"/>
    </location>
</feature>
<dbReference type="AlphaFoldDB" id="M7YHY6"/>
<dbReference type="PANTHER" id="PTHR33326">
    <property type="entry name" value="OS05G0543800 PROTEIN"/>
    <property type="match status" value="1"/>
</dbReference>
<evidence type="ECO:0000259" key="2">
    <source>
        <dbReference type="Pfam" id="PF12274"/>
    </source>
</evidence>
<reference evidence="3" key="1">
    <citation type="journal article" date="2013" name="Nature">
        <title>Draft genome of the wheat A-genome progenitor Triticum urartu.</title>
        <authorList>
            <person name="Ling H.Q."/>
            <person name="Zhao S."/>
            <person name="Liu D."/>
            <person name="Wang J."/>
            <person name="Sun H."/>
            <person name="Zhang C."/>
            <person name="Fan H."/>
            <person name="Li D."/>
            <person name="Dong L."/>
            <person name="Tao Y."/>
            <person name="Gao C."/>
            <person name="Wu H."/>
            <person name="Li Y."/>
            <person name="Cui Y."/>
            <person name="Guo X."/>
            <person name="Zheng S."/>
            <person name="Wang B."/>
            <person name="Yu K."/>
            <person name="Liang Q."/>
            <person name="Yang W."/>
            <person name="Lou X."/>
            <person name="Chen J."/>
            <person name="Feng M."/>
            <person name="Jian J."/>
            <person name="Zhang X."/>
            <person name="Luo G."/>
            <person name="Jiang Y."/>
            <person name="Liu J."/>
            <person name="Wang Z."/>
            <person name="Sha Y."/>
            <person name="Zhang B."/>
            <person name="Wu H."/>
            <person name="Tang D."/>
            <person name="Shen Q."/>
            <person name="Xue P."/>
            <person name="Zou S."/>
            <person name="Wang X."/>
            <person name="Liu X."/>
            <person name="Wang F."/>
            <person name="Yang Y."/>
            <person name="An X."/>
            <person name="Dong Z."/>
            <person name="Zhang K."/>
            <person name="Zhang X."/>
            <person name="Luo M.C."/>
            <person name="Dvorak J."/>
            <person name="Tong Y."/>
            <person name="Wang J."/>
            <person name="Yang H."/>
            <person name="Li Z."/>
            <person name="Wang D."/>
            <person name="Zhang A."/>
            <person name="Wang J."/>
        </authorList>
    </citation>
    <scope>NUCLEOTIDE SEQUENCE</scope>
</reference>
<accession>M7YHY6</accession>
<evidence type="ECO:0000313" key="3">
    <source>
        <dbReference type="EMBL" id="EMS46822.1"/>
    </source>
</evidence>
<dbReference type="eggNOG" id="ENOG502R867">
    <property type="taxonomic scope" value="Eukaryota"/>
</dbReference>
<dbReference type="InterPro" id="IPR022059">
    <property type="entry name" value="DUF3615"/>
</dbReference>
<feature type="domain" description="DUF3615" evidence="2">
    <location>
        <begin position="131"/>
        <end position="230"/>
    </location>
</feature>
<proteinExistence type="predicted"/>